<proteinExistence type="predicted"/>
<sequence>MAALRAAQPLAPGQSSARSRLRRSRSYRVAACPPPDRTVLTVVRAVLSAKSSERAFASSRTTEE</sequence>
<organism evidence="2 3">
    <name type="scientific">Natrinema pellirubrum (strain DSM 15624 / CIP 106293 / JCM 10476 / NCIMB 786 / 157)</name>
    <dbReference type="NCBI Taxonomy" id="797303"/>
    <lineage>
        <taxon>Archaea</taxon>
        <taxon>Methanobacteriati</taxon>
        <taxon>Methanobacteriota</taxon>
        <taxon>Stenosarchaea group</taxon>
        <taxon>Halobacteria</taxon>
        <taxon>Halobacteriales</taxon>
        <taxon>Natrialbaceae</taxon>
        <taxon>Natrinema</taxon>
    </lineage>
</organism>
<dbReference type="HOGENOM" id="CLU_2857190_0_0_2"/>
<feature type="region of interest" description="Disordered" evidence="1">
    <location>
        <begin position="1"/>
        <end position="26"/>
    </location>
</feature>
<accession>L0JNW9</accession>
<dbReference type="EMBL" id="CP003372">
    <property type="protein sequence ID" value="AGB32538.1"/>
    <property type="molecule type" value="Genomic_DNA"/>
</dbReference>
<evidence type="ECO:0000313" key="2">
    <source>
        <dbReference type="EMBL" id="AGB32538.1"/>
    </source>
</evidence>
<dbReference type="AlphaFoldDB" id="L0JNW9"/>
<evidence type="ECO:0000256" key="1">
    <source>
        <dbReference type="SAM" id="MobiDB-lite"/>
    </source>
</evidence>
<reference evidence="3" key="1">
    <citation type="submission" date="2012-02" db="EMBL/GenBank/DDBJ databases">
        <title>Complete sequence of chromosome of Natrinema pellirubrum DSM 15624.</title>
        <authorList>
            <person name="Lucas S."/>
            <person name="Han J."/>
            <person name="Lapidus A."/>
            <person name="Cheng J.-F."/>
            <person name="Goodwin L."/>
            <person name="Pitluck S."/>
            <person name="Peters L."/>
            <person name="Teshima H."/>
            <person name="Detter J.C."/>
            <person name="Han C."/>
            <person name="Tapia R."/>
            <person name="Land M."/>
            <person name="Hauser L."/>
            <person name="Kyrpides N."/>
            <person name="Ivanova N."/>
            <person name="Pagani I."/>
            <person name="Sproer C."/>
            <person name="Anderson I."/>
            <person name="Woyke T."/>
        </authorList>
    </citation>
    <scope>NUCLEOTIDE SEQUENCE [LARGE SCALE GENOMIC DNA]</scope>
    <source>
        <strain evidence="3">DSM 15624 / JCM 10476 / NCIMB 786</strain>
    </source>
</reference>
<name>L0JNW9_NATP1</name>
<dbReference type="KEGG" id="npe:Natpe_2736"/>
<gene>
    <name evidence="2" type="ordered locus">Natpe_2736</name>
</gene>
<evidence type="ECO:0000313" key="3">
    <source>
        <dbReference type="Proteomes" id="UP000010843"/>
    </source>
</evidence>
<dbReference type="Proteomes" id="UP000010843">
    <property type="component" value="Chromosome"/>
</dbReference>
<protein>
    <submittedName>
        <fullName evidence="2">Uncharacterized protein</fullName>
    </submittedName>
</protein>